<evidence type="ECO:0000313" key="3">
    <source>
        <dbReference type="Proteomes" id="UP000564836"/>
    </source>
</evidence>
<sequence length="92" mass="10464">MTRIASRAPDLDIFGDRLIDREVGYWTITAKGLEVLDALEQLDRRAAQDQSRPQAEQPAADERPLPATPPQPIARLNRPRRKRLHTRKGRSA</sequence>
<accession>A0A9X9YWF1</accession>
<dbReference type="Proteomes" id="UP000564836">
    <property type="component" value="Chromosome"/>
</dbReference>
<gene>
    <name evidence="2" type="ORF">G6321_00008955</name>
</gene>
<reference evidence="2 3" key="2">
    <citation type="journal article" date="2022" name="Int. J. Syst. Evol. Microbiol.">
        <title>Strains of Bradyrhizobium barranii sp. nov. associated with legumes native to Canada are symbionts of soybeans and belong to different subspecies (subsp. barranii subsp. nov. and subsp. apii subsp. nov.) and symbiovars (sv. glycinearum and sv. septentrionale).</title>
        <authorList>
            <person name="Bromfield E.S.P."/>
            <person name="Cloutier S."/>
            <person name="Wasai-Hara S."/>
            <person name="Minamisawa K."/>
        </authorList>
    </citation>
    <scope>NUCLEOTIDE SEQUENCE [LARGE SCALE GENOMIC DNA]</scope>
    <source>
        <strain evidence="2 3">323S2</strain>
    </source>
</reference>
<evidence type="ECO:0000313" key="2">
    <source>
        <dbReference type="EMBL" id="UGX95256.1"/>
    </source>
</evidence>
<organism evidence="2 3">
    <name type="scientific">Bradyrhizobium barranii subsp. barranii</name>
    <dbReference type="NCBI Taxonomy" id="2823807"/>
    <lineage>
        <taxon>Bacteria</taxon>
        <taxon>Pseudomonadati</taxon>
        <taxon>Pseudomonadota</taxon>
        <taxon>Alphaproteobacteria</taxon>
        <taxon>Hyphomicrobiales</taxon>
        <taxon>Nitrobacteraceae</taxon>
        <taxon>Bradyrhizobium</taxon>
        <taxon>Bradyrhizobium barranii</taxon>
    </lineage>
</organism>
<feature type="region of interest" description="Disordered" evidence="1">
    <location>
        <begin position="44"/>
        <end position="92"/>
    </location>
</feature>
<name>A0A9X9YWF1_9BRAD</name>
<dbReference type="EMBL" id="CP088280">
    <property type="protein sequence ID" value="UGX95256.1"/>
    <property type="molecule type" value="Genomic_DNA"/>
</dbReference>
<evidence type="ECO:0000256" key="1">
    <source>
        <dbReference type="SAM" id="MobiDB-lite"/>
    </source>
</evidence>
<dbReference type="RefSeq" id="WP_224517504.1">
    <property type="nucleotide sequence ID" value="NZ_CP088280.1"/>
</dbReference>
<protein>
    <submittedName>
        <fullName evidence="2">Uncharacterized protein</fullName>
    </submittedName>
</protein>
<dbReference type="AlphaFoldDB" id="A0A9X9YWF1"/>
<reference evidence="2 3" key="1">
    <citation type="journal article" date="2017" name="Syst. Appl. Microbiol.">
        <title>Soybeans inoculated with root zone soils of Canadian native legumes harbour diverse and novel Bradyrhizobium spp. that possess agricultural potential.</title>
        <authorList>
            <person name="Bromfield E.S.P."/>
            <person name="Cloutier S."/>
            <person name="Tambong J.T."/>
            <person name="Tran Thi T.V."/>
        </authorList>
    </citation>
    <scope>NUCLEOTIDE SEQUENCE [LARGE SCALE GENOMIC DNA]</scope>
    <source>
        <strain evidence="2 3">323S2</strain>
    </source>
</reference>
<proteinExistence type="predicted"/>
<feature type="compositionally biased region" description="Basic residues" evidence="1">
    <location>
        <begin position="77"/>
        <end position="92"/>
    </location>
</feature>